<evidence type="ECO:0000313" key="3">
    <source>
        <dbReference type="Proteomes" id="UP001501578"/>
    </source>
</evidence>
<accession>A0ABP4BRN1</accession>
<keyword evidence="1" id="KW-0732">Signal</keyword>
<evidence type="ECO:0000256" key="1">
    <source>
        <dbReference type="SAM" id="SignalP"/>
    </source>
</evidence>
<protein>
    <recommendedName>
        <fullName evidence="4">Secreted protein</fullName>
    </recommendedName>
</protein>
<comment type="caution">
    <text evidence="2">The sequence shown here is derived from an EMBL/GenBank/DDBJ whole genome shotgun (WGS) entry which is preliminary data.</text>
</comment>
<dbReference type="EMBL" id="BAAAHQ010000056">
    <property type="protein sequence ID" value="GAA0952837.1"/>
    <property type="molecule type" value="Genomic_DNA"/>
</dbReference>
<evidence type="ECO:0000313" key="2">
    <source>
        <dbReference type="EMBL" id="GAA0952837.1"/>
    </source>
</evidence>
<dbReference type="RefSeq" id="WP_343955073.1">
    <property type="nucleotide sequence ID" value="NZ_BAAAHQ010000056.1"/>
</dbReference>
<gene>
    <name evidence="2" type="ORF">GCM10009560_74940</name>
</gene>
<name>A0ABP4BRN1_9ACTN</name>
<organism evidence="2 3">
    <name type="scientific">Nonomuraea longicatena</name>
    <dbReference type="NCBI Taxonomy" id="83682"/>
    <lineage>
        <taxon>Bacteria</taxon>
        <taxon>Bacillati</taxon>
        <taxon>Actinomycetota</taxon>
        <taxon>Actinomycetes</taxon>
        <taxon>Streptosporangiales</taxon>
        <taxon>Streptosporangiaceae</taxon>
        <taxon>Nonomuraea</taxon>
    </lineage>
</organism>
<evidence type="ECO:0008006" key="4">
    <source>
        <dbReference type="Google" id="ProtNLM"/>
    </source>
</evidence>
<keyword evidence="3" id="KW-1185">Reference proteome</keyword>
<feature type="chain" id="PRO_5045667888" description="Secreted protein" evidence="1">
    <location>
        <begin position="25"/>
        <end position="171"/>
    </location>
</feature>
<reference evidence="3" key="1">
    <citation type="journal article" date="2019" name="Int. J. Syst. Evol. Microbiol.">
        <title>The Global Catalogue of Microorganisms (GCM) 10K type strain sequencing project: providing services to taxonomists for standard genome sequencing and annotation.</title>
        <authorList>
            <consortium name="The Broad Institute Genomics Platform"/>
            <consortium name="The Broad Institute Genome Sequencing Center for Infectious Disease"/>
            <person name="Wu L."/>
            <person name="Ma J."/>
        </authorList>
    </citation>
    <scope>NUCLEOTIDE SEQUENCE [LARGE SCALE GENOMIC DNA]</scope>
    <source>
        <strain evidence="3">JCM 11136</strain>
    </source>
</reference>
<sequence>MRLLTAVVVAVVAVTALLSPAAGAAARGPSQTVCVNTPIPTGWVVTWYGDWYICGQPGTIYYNAKIIQDIRDTRSGGTVVGCINPPPPAGFYATALHYTDSCNPSTSPNRVLNNQQTLTNLNGMPSGRTLVICGYQPAPPGWTVLAVVQAYQCVYARGGGIGDNAVSIRKL</sequence>
<feature type="signal peptide" evidence="1">
    <location>
        <begin position="1"/>
        <end position="24"/>
    </location>
</feature>
<proteinExistence type="predicted"/>
<dbReference type="Proteomes" id="UP001501578">
    <property type="component" value="Unassembled WGS sequence"/>
</dbReference>